<dbReference type="SMART" id="SM00109">
    <property type="entry name" value="C1"/>
    <property type="match status" value="1"/>
</dbReference>
<evidence type="ECO:0000256" key="4">
    <source>
        <dbReference type="ARBA" id="ARBA00022475"/>
    </source>
</evidence>
<dbReference type="GO" id="GO:0042383">
    <property type="term" value="C:sarcolemma"/>
    <property type="evidence" value="ECO:0007669"/>
    <property type="project" value="UniProtKB-SubCell"/>
</dbReference>
<evidence type="ECO:0000256" key="12">
    <source>
        <dbReference type="SAM" id="MobiDB-lite"/>
    </source>
</evidence>
<accession>A0AA41NEL1</accession>
<feature type="compositionally biased region" description="Low complexity" evidence="12">
    <location>
        <begin position="79"/>
        <end position="96"/>
    </location>
</feature>
<evidence type="ECO:0000256" key="8">
    <source>
        <dbReference type="ARBA" id="ARBA00022771"/>
    </source>
</evidence>
<evidence type="ECO:0000313" key="16">
    <source>
        <dbReference type="Proteomes" id="UP001166674"/>
    </source>
</evidence>
<name>A0AA41NEL1_SCICA</name>
<keyword evidence="8" id="KW-0863">Zinc-finger</keyword>
<evidence type="ECO:0000256" key="1">
    <source>
        <dbReference type="ARBA" id="ARBA00004278"/>
    </source>
</evidence>
<dbReference type="Pfam" id="PF16664">
    <property type="entry name" value="STAC2_u1"/>
    <property type="match status" value="1"/>
</dbReference>
<feature type="domain" description="SH3" evidence="13">
    <location>
        <begin position="510"/>
        <end position="568"/>
    </location>
</feature>
<dbReference type="GO" id="GO:0008270">
    <property type="term" value="F:zinc ion binding"/>
    <property type="evidence" value="ECO:0007669"/>
    <property type="project" value="UniProtKB-KW"/>
</dbReference>
<evidence type="ECO:0000256" key="6">
    <source>
        <dbReference type="ARBA" id="ARBA00022723"/>
    </source>
</evidence>
<evidence type="ECO:0000256" key="11">
    <source>
        <dbReference type="PROSITE-ProRule" id="PRU00192"/>
    </source>
</evidence>
<proteinExistence type="predicted"/>
<dbReference type="PROSITE" id="PS00479">
    <property type="entry name" value="ZF_DAG_PE_1"/>
    <property type="match status" value="1"/>
</dbReference>
<dbReference type="Pfam" id="PF00130">
    <property type="entry name" value="C1_1"/>
    <property type="match status" value="1"/>
</dbReference>
<sequence length="568" mass="63327">MIPPSGAREDGVDGLPKKAASAEQPPSPASTSSQESKLQKLKRSLSFKTKSLRSKSADNFFQRTNSDAKLQADMQAEVSPSSSPLPAPGSLTSTPTRAGLHPGSGKAHAFQEHIFKKPTFCDVCNHMIVGTNAKHGLRCKACKMSIHHRCTDGLAPQRCMGKLPKGFRRYYSSPLLIHEQFGCIKEVMPIACGNKVDPVYETLRFGTSLAQRTKKGSSGSGSDSPHRTSTSDLVEVPEETDGPGDGYDLRKRSNSVFTYPENGTDDFKDQAKNINHQGPPSKDPLQMNTYVALYKFVPQENEDLEMRAYYPTSELSFLVENKDYQACPYRMGVIQIITSVFTYPENGTDDFKDQAKNINHQGPPSKDPLQMNTYVALYKFVPQENEDLEMRAYYPTSELSFLVENKDYQACPYRMGVIQIITSEGIHTASQALSALFIPAVYSRPAESLKSVYLVMEEDTSLTVLEKRKKAIRKPEISGLTWQITANAIRGKIQDRIGFFPANFVQRVQQNEKIFRCVRTFIGCKEQGQITLKENQICVTSEEEQDGFIRVLSGKKRGLVPLDVLKNV</sequence>
<organism evidence="15 16">
    <name type="scientific">Sciurus carolinensis</name>
    <name type="common">Eastern gray squirrel</name>
    <dbReference type="NCBI Taxonomy" id="30640"/>
    <lineage>
        <taxon>Eukaryota</taxon>
        <taxon>Metazoa</taxon>
        <taxon>Chordata</taxon>
        <taxon>Craniata</taxon>
        <taxon>Vertebrata</taxon>
        <taxon>Euteleostomi</taxon>
        <taxon>Mammalia</taxon>
        <taxon>Eutheria</taxon>
        <taxon>Euarchontoglires</taxon>
        <taxon>Glires</taxon>
        <taxon>Rodentia</taxon>
        <taxon>Sciuromorpha</taxon>
        <taxon>Sciuridae</taxon>
        <taxon>Sciurinae</taxon>
        <taxon>Sciurini</taxon>
        <taxon>Sciurus</taxon>
    </lineage>
</organism>
<dbReference type="InterPro" id="IPR002219">
    <property type="entry name" value="PKC_DAG/PE"/>
</dbReference>
<dbReference type="PROSITE" id="PS50081">
    <property type="entry name" value="ZF_DAG_PE_2"/>
    <property type="match status" value="1"/>
</dbReference>
<keyword evidence="7" id="KW-0677">Repeat</keyword>
<keyword evidence="9" id="KW-0862">Zinc</keyword>
<dbReference type="GO" id="GO:0044325">
    <property type="term" value="F:transmembrane transporter binding"/>
    <property type="evidence" value="ECO:0007669"/>
    <property type="project" value="TreeGrafter"/>
</dbReference>
<evidence type="ECO:0000256" key="3">
    <source>
        <dbReference type="ARBA" id="ARBA00022443"/>
    </source>
</evidence>
<protein>
    <submittedName>
        <fullName evidence="15">SH3 and cysteine-rich domain-containing protein</fullName>
    </submittedName>
</protein>
<evidence type="ECO:0000256" key="9">
    <source>
        <dbReference type="ARBA" id="ARBA00022833"/>
    </source>
</evidence>
<dbReference type="Gene3D" id="3.30.60.20">
    <property type="match status" value="1"/>
</dbReference>
<dbReference type="InterPro" id="IPR001452">
    <property type="entry name" value="SH3_domain"/>
</dbReference>
<reference evidence="15" key="1">
    <citation type="submission" date="2020-03" db="EMBL/GenBank/DDBJ databases">
        <title>Studies in the Genomics of Life Span.</title>
        <authorList>
            <person name="Glass D."/>
        </authorList>
    </citation>
    <scope>NUCLEOTIDE SEQUENCE</scope>
    <source>
        <strain evidence="15">SUZIE</strain>
        <tissue evidence="15">Muscle</tissue>
    </source>
</reference>
<dbReference type="Proteomes" id="UP001166674">
    <property type="component" value="Unassembled WGS sequence"/>
</dbReference>
<dbReference type="InterPro" id="IPR039688">
    <property type="entry name" value="STAC1/2/3"/>
</dbReference>
<evidence type="ECO:0000256" key="10">
    <source>
        <dbReference type="ARBA" id="ARBA00023136"/>
    </source>
</evidence>
<dbReference type="PROSITE" id="PS50002">
    <property type="entry name" value="SH3"/>
    <property type="match status" value="1"/>
</dbReference>
<keyword evidence="4" id="KW-1003">Cell membrane</keyword>
<feature type="region of interest" description="Disordered" evidence="12">
    <location>
        <begin position="211"/>
        <end position="284"/>
    </location>
</feature>
<evidence type="ECO:0000313" key="15">
    <source>
        <dbReference type="EMBL" id="MBZ3888919.1"/>
    </source>
</evidence>
<evidence type="ECO:0000256" key="7">
    <source>
        <dbReference type="ARBA" id="ARBA00022737"/>
    </source>
</evidence>
<keyword evidence="10" id="KW-0472">Membrane</keyword>
<dbReference type="FunFam" id="3.30.60.20:FF:000044">
    <property type="entry name" value="SH3 and cysteine-rich domain-containing protein"/>
    <property type="match status" value="1"/>
</dbReference>
<keyword evidence="5" id="KW-0963">Cytoplasm</keyword>
<feature type="domain" description="Phorbol-ester/DAG-type" evidence="14">
    <location>
        <begin position="107"/>
        <end position="159"/>
    </location>
</feature>
<comment type="caution">
    <text evidence="15">The sequence shown here is derived from an EMBL/GenBank/DDBJ whole genome shotgun (WGS) entry which is preliminary data.</text>
</comment>
<feature type="region of interest" description="Disordered" evidence="12">
    <location>
        <begin position="1"/>
        <end position="50"/>
    </location>
</feature>
<comment type="subcellular location">
    <subcellularLocation>
        <location evidence="1">Cell membrane</location>
        <location evidence="1">Sarcolemma</location>
        <topology evidence="1">Peripheral membrane protein</topology>
        <orientation evidence="1">Cytoplasmic side</orientation>
    </subcellularLocation>
    <subcellularLocation>
        <location evidence="2">Cytoplasm</location>
    </subcellularLocation>
</comment>
<dbReference type="Gene3D" id="2.30.30.40">
    <property type="entry name" value="SH3 Domains"/>
    <property type="match status" value="1"/>
</dbReference>
<dbReference type="AlphaFoldDB" id="A0AA41NEL1"/>
<evidence type="ECO:0000256" key="2">
    <source>
        <dbReference type="ARBA" id="ARBA00004496"/>
    </source>
</evidence>
<dbReference type="GO" id="GO:0003009">
    <property type="term" value="P:skeletal muscle contraction"/>
    <property type="evidence" value="ECO:0007669"/>
    <property type="project" value="TreeGrafter"/>
</dbReference>
<dbReference type="PANTHER" id="PTHR15135:SF3">
    <property type="entry name" value="SH3 AND CYSTEINE-RICH DOMAIN-CONTAINING PROTEIN"/>
    <property type="match status" value="1"/>
</dbReference>
<dbReference type="InterPro" id="IPR046349">
    <property type="entry name" value="C1-like_sf"/>
</dbReference>
<dbReference type="GO" id="GO:1903078">
    <property type="term" value="P:positive regulation of protein localization to plasma membrane"/>
    <property type="evidence" value="ECO:0007669"/>
    <property type="project" value="TreeGrafter"/>
</dbReference>
<dbReference type="Pfam" id="PF07653">
    <property type="entry name" value="SH3_2"/>
    <property type="match status" value="1"/>
</dbReference>
<dbReference type="GO" id="GO:0005737">
    <property type="term" value="C:cytoplasm"/>
    <property type="evidence" value="ECO:0007669"/>
    <property type="project" value="UniProtKB-SubCell"/>
</dbReference>
<evidence type="ECO:0000259" key="14">
    <source>
        <dbReference type="PROSITE" id="PS50081"/>
    </source>
</evidence>
<dbReference type="EMBL" id="JAATJV010427299">
    <property type="protein sequence ID" value="MBZ3888919.1"/>
    <property type="molecule type" value="Genomic_DNA"/>
</dbReference>
<dbReference type="CDD" id="cd20880">
    <property type="entry name" value="C1_Stac1"/>
    <property type="match status" value="1"/>
</dbReference>
<gene>
    <name evidence="15" type="ORF">SUZIE_200360</name>
</gene>
<feature type="region of interest" description="Disordered" evidence="12">
    <location>
        <begin position="72"/>
        <end position="105"/>
    </location>
</feature>
<evidence type="ECO:0000259" key="13">
    <source>
        <dbReference type="PROSITE" id="PS50002"/>
    </source>
</evidence>
<keyword evidence="6" id="KW-0479">Metal-binding</keyword>
<evidence type="ECO:0000256" key="5">
    <source>
        <dbReference type="ARBA" id="ARBA00022490"/>
    </source>
</evidence>
<keyword evidence="16" id="KW-1185">Reference proteome</keyword>
<dbReference type="PANTHER" id="PTHR15135">
    <property type="entry name" value="STAC"/>
    <property type="match status" value="1"/>
</dbReference>
<dbReference type="SUPFAM" id="SSF57889">
    <property type="entry name" value="Cysteine-rich domain"/>
    <property type="match status" value="1"/>
</dbReference>
<feature type="compositionally biased region" description="Low complexity" evidence="12">
    <location>
        <begin position="17"/>
        <end position="36"/>
    </location>
</feature>
<keyword evidence="3 11" id="KW-0728">SH3 domain</keyword>
<feature type="compositionally biased region" description="Basic residues" evidence="12">
    <location>
        <begin position="39"/>
        <end position="50"/>
    </location>
</feature>